<evidence type="ECO:0000313" key="1">
    <source>
        <dbReference type="EMBL" id="GGD67094.1"/>
    </source>
</evidence>
<organism evidence="1 2">
    <name type="scientific">Croceicoccus mobilis</name>
    <dbReference type="NCBI Taxonomy" id="1703339"/>
    <lineage>
        <taxon>Bacteria</taxon>
        <taxon>Pseudomonadati</taxon>
        <taxon>Pseudomonadota</taxon>
        <taxon>Alphaproteobacteria</taxon>
        <taxon>Sphingomonadales</taxon>
        <taxon>Erythrobacteraceae</taxon>
        <taxon>Croceicoccus</taxon>
    </lineage>
</organism>
<gene>
    <name evidence="1" type="ORF">GCM10010990_15780</name>
</gene>
<reference evidence="1" key="2">
    <citation type="submission" date="2020-09" db="EMBL/GenBank/DDBJ databases">
        <authorList>
            <person name="Sun Q."/>
            <person name="Zhou Y."/>
        </authorList>
    </citation>
    <scope>NUCLEOTIDE SEQUENCE</scope>
    <source>
        <strain evidence="1">CGMCC 1.15360</strain>
    </source>
</reference>
<dbReference type="Proteomes" id="UP000612349">
    <property type="component" value="Unassembled WGS sequence"/>
</dbReference>
<name>A0A917DU14_9SPHN</name>
<dbReference type="AlphaFoldDB" id="A0A917DU14"/>
<sequence>MLTRENSLCLYKPGTDKEEGCAPRLESSKDLLTGFVELFQFTVLAERSSGKLCRKPDCNRSTEQKCPQGNRPIRANCSDPIARRAQQSCHLLPHFSRENGASDEQMSRRSLLKRQHVASRRNTGDVPELPLRYASCFVDRARRARVFSQIAVDPLQYSARQPAIGCWVQQAPHYFRRCIRLLKPVFETTTCLTDGDLH</sequence>
<comment type="caution">
    <text evidence="1">The sequence shown here is derived from an EMBL/GenBank/DDBJ whole genome shotgun (WGS) entry which is preliminary data.</text>
</comment>
<dbReference type="EMBL" id="BMIP01000002">
    <property type="protein sequence ID" value="GGD67094.1"/>
    <property type="molecule type" value="Genomic_DNA"/>
</dbReference>
<accession>A0A917DU14</accession>
<protein>
    <submittedName>
        <fullName evidence="1">Uncharacterized protein</fullName>
    </submittedName>
</protein>
<keyword evidence="2" id="KW-1185">Reference proteome</keyword>
<evidence type="ECO:0000313" key="2">
    <source>
        <dbReference type="Proteomes" id="UP000612349"/>
    </source>
</evidence>
<reference evidence="1" key="1">
    <citation type="journal article" date="2014" name="Int. J. Syst. Evol. Microbiol.">
        <title>Complete genome sequence of Corynebacterium casei LMG S-19264T (=DSM 44701T), isolated from a smear-ripened cheese.</title>
        <authorList>
            <consortium name="US DOE Joint Genome Institute (JGI-PGF)"/>
            <person name="Walter F."/>
            <person name="Albersmeier A."/>
            <person name="Kalinowski J."/>
            <person name="Ruckert C."/>
        </authorList>
    </citation>
    <scope>NUCLEOTIDE SEQUENCE</scope>
    <source>
        <strain evidence="1">CGMCC 1.15360</strain>
    </source>
</reference>
<proteinExistence type="predicted"/>